<dbReference type="Pfam" id="PF02321">
    <property type="entry name" value="OEP"/>
    <property type="match status" value="2"/>
</dbReference>
<evidence type="ECO:0000313" key="9">
    <source>
        <dbReference type="EMBL" id="MBB4844059.1"/>
    </source>
</evidence>
<evidence type="ECO:0000313" key="10">
    <source>
        <dbReference type="Proteomes" id="UP000562027"/>
    </source>
</evidence>
<organism evidence="9 10">
    <name type="scientific">Roseateles oligotrophus</name>
    <dbReference type="NCBI Taxonomy" id="1769250"/>
    <lineage>
        <taxon>Bacteria</taxon>
        <taxon>Pseudomonadati</taxon>
        <taxon>Pseudomonadota</taxon>
        <taxon>Betaproteobacteria</taxon>
        <taxon>Burkholderiales</taxon>
        <taxon>Sphaerotilaceae</taxon>
        <taxon>Roseateles</taxon>
    </lineage>
</organism>
<dbReference type="InterPro" id="IPR051906">
    <property type="entry name" value="TolC-like"/>
</dbReference>
<dbReference type="GO" id="GO:0015288">
    <property type="term" value="F:porin activity"/>
    <property type="evidence" value="ECO:0007669"/>
    <property type="project" value="TreeGrafter"/>
</dbReference>
<comment type="subcellular location">
    <subcellularLocation>
        <location evidence="1">Cell outer membrane</location>
    </subcellularLocation>
</comment>
<proteinExistence type="inferred from homology"/>
<evidence type="ECO:0000256" key="4">
    <source>
        <dbReference type="ARBA" id="ARBA00022452"/>
    </source>
</evidence>
<reference evidence="9 10" key="1">
    <citation type="submission" date="2020-08" db="EMBL/GenBank/DDBJ databases">
        <title>Functional genomics of gut bacteria from endangered species of beetles.</title>
        <authorList>
            <person name="Carlos-Shanley C."/>
        </authorList>
    </citation>
    <scope>NUCLEOTIDE SEQUENCE [LARGE SCALE GENOMIC DNA]</scope>
    <source>
        <strain evidence="9 10">S00239</strain>
    </source>
</reference>
<dbReference type="GO" id="GO:1990281">
    <property type="term" value="C:efflux pump complex"/>
    <property type="evidence" value="ECO:0007669"/>
    <property type="project" value="TreeGrafter"/>
</dbReference>
<comment type="caution">
    <text evidence="9">The sequence shown here is derived from an EMBL/GenBank/DDBJ whole genome shotgun (WGS) entry which is preliminary data.</text>
</comment>
<evidence type="ECO:0000256" key="7">
    <source>
        <dbReference type="ARBA" id="ARBA00023237"/>
    </source>
</evidence>
<evidence type="ECO:0000256" key="6">
    <source>
        <dbReference type="ARBA" id="ARBA00023136"/>
    </source>
</evidence>
<protein>
    <submittedName>
        <fullName evidence="9">Outer membrane protein TolC</fullName>
    </submittedName>
</protein>
<dbReference type="SUPFAM" id="SSF56954">
    <property type="entry name" value="Outer membrane efflux proteins (OEP)"/>
    <property type="match status" value="1"/>
</dbReference>
<sequence length="482" mass="51554">MKSPLTHWPQRALGMAMVLAQGLAGAAPGKLPAAPAAPAAAVAPAPVDAETLPVPGSCGEGDKLPPAALAQLRALEPGTADPRQQLQELAQQALQRSQALGAANLLAQAARADWEEAKAARLPQLNLGGSLVHAGSKTQDYPLQSGPKASVNLSVSAPIFDAGRNVQLANWRAQLAEGARLGLLSTEQQLVLQTVSLSMDRGRYQLQAKVYVQYVGKMRCLVEALGTIVKADRGRASELVQAQKTQQQAELALLQTLSTLRQVEGRLRRLVGDDLPPGASYGALLTQVPELSEMQRDAEQAPDIVALDAQARAQSSYAASVAAAYKPQVSLLLGSTASAIHQAGDTRRSGEWVAGVSLNMPLYNAGSDHSISAARLRSEAARLQRDEQLEVRRYRMLDMHEAATSSFERARLIVETLRNSERVRASTLQQWAQLGRRSLFDVMGAEADYYSLRVAQVNALVDGQQSVALLWSLGRGVLTPLQ</sequence>
<evidence type="ECO:0000256" key="8">
    <source>
        <dbReference type="SAM" id="SignalP"/>
    </source>
</evidence>
<feature type="chain" id="PRO_5032507913" evidence="8">
    <location>
        <begin position="27"/>
        <end position="482"/>
    </location>
</feature>
<comment type="similarity">
    <text evidence="2">Belongs to the outer membrane factor (OMF) (TC 1.B.17) family.</text>
</comment>
<feature type="signal peptide" evidence="8">
    <location>
        <begin position="1"/>
        <end position="26"/>
    </location>
</feature>
<dbReference type="RefSeq" id="WP_184299930.1">
    <property type="nucleotide sequence ID" value="NZ_JACHLP010000005.1"/>
</dbReference>
<keyword evidence="10" id="KW-1185">Reference proteome</keyword>
<keyword evidence="4" id="KW-1134">Transmembrane beta strand</keyword>
<gene>
    <name evidence="9" type="ORF">HNP55_002595</name>
</gene>
<dbReference type="GO" id="GO:0009279">
    <property type="term" value="C:cell outer membrane"/>
    <property type="evidence" value="ECO:0007669"/>
    <property type="project" value="UniProtKB-SubCell"/>
</dbReference>
<keyword evidence="6" id="KW-0472">Membrane</keyword>
<dbReference type="Gene3D" id="1.20.1600.10">
    <property type="entry name" value="Outer membrane efflux proteins (OEP)"/>
    <property type="match status" value="1"/>
</dbReference>
<keyword evidence="3" id="KW-0813">Transport</keyword>
<dbReference type="EMBL" id="JACHLP010000005">
    <property type="protein sequence ID" value="MBB4844059.1"/>
    <property type="molecule type" value="Genomic_DNA"/>
</dbReference>
<evidence type="ECO:0000256" key="2">
    <source>
        <dbReference type="ARBA" id="ARBA00007613"/>
    </source>
</evidence>
<dbReference type="InterPro" id="IPR003423">
    <property type="entry name" value="OMP_efflux"/>
</dbReference>
<accession>A0A840LDB5</accession>
<evidence type="ECO:0000256" key="5">
    <source>
        <dbReference type="ARBA" id="ARBA00022692"/>
    </source>
</evidence>
<keyword evidence="8" id="KW-0732">Signal</keyword>
<dbReference type="Proteomes" id="UP000562027">
    <property type="component" value="Unassembled WGS sequence"/>
</dbReference>
<dbReference type="PANTHER" id="PTHR30026:SF20">
    <property type="entry name" value="OUTER MEMBRANE PROTEIN TOLC"/>
    <property type="match status" value="1"/>
</dbReference>
<dbReference type="PANTHER" id="PTHR30026">
    <property type="entry name" value="OUTER MEMBRANE PROTEIN TOLC"/>
    <property type="match status" value="1"/>
</dbReference>
<dbReference type="GO" id="GO:0015562">
    <property type="term" value="F:efflux transmembrane transporter activity"/>
    <property type="evidence" value="ECO:0007669"/>
    <property type="project" value="InterPro"/>
</dbReference>
<evidence type="ECO:0000256" key="3">
    <source>
        <dbReference type="ARBA" id="ARBA00022448"/>
    </source>
</evidence>
<evidence type="ECO:0000256" key="1">
    <source>
        <dbReference type="ARBA" id="ARBA00004442"/>
    </source>
</evidence>
<keyword evidence="5" id="KW-0812">Transmembrane</keyword>
<keyword evidence="7" id="KW-0998">Cell outer membrane</keyword>
<name>A0A840LDB5_9BURK</name>
<dbReference type="AlphaFoldDB" id="A0A840LDB5"/>